<organism evidence="3 4">
    <name type="scientific">Kingdonia uniflora</name>
    <dbReference type="NCBI Taxonomy" id="39325"/>
    <lineage>
        <taxon>Eukaryota</taxon>
        <taxon>Viridiplantae</taxon>
        <taxon>Streptophyta</taxon>
        <taxon>Embryophyta</taxon>
        <taxon>Tracheophyta</taxon>
        <taxon>Spermatophyta</taxon>
        <taxon>Magnoliopsida</taxon>
        <taxon>Ranunculales</taxon>
        <taxon>Circaeasteraceae</taxon>
        <taxon>Kingdonia</taxon>
    </lineage>
</organism>
<accession>A0A7J7NI32</accession>
<keyword evidence="2" id="KW-1133">Transmembrane helix</keyword>
<sequence length="386" mass="44417">MRVHSTFTTVIKVWKEISTIPLVRDAVVNIFGQFMDIHLGNFDNRLIQALTEHWWPTTHTFLFPCTEIEVTHLDFQMLTSLSIGRYLTQVPYDNAWSVLSKAKQMLPNIDFSHIKSGNVSISHLRTYLTIAAVRKDNITIACAFILFMMGHLWFAILASLNHGLDTAVMTGGAITGFAQLLTYWFYEYYGVGHLMFKEDVKYLAYLYLRACDRGNRKKTNDQTYNLFMLGRYYIDHQTIEMITWRPWLESAVSELNNVWVAALLSPTRMPLKVLNRNCEYYLGDRCWRQLTESARDAQMFQDLTGEVTTLRRHLDSADDQLHAHDLYLRRGRDVRVVPLPSGGGAGTKQRGSGPQTRGGGSGRSGTRYRRVSKFRVHPELDMNYIP</sequence>
<feature type="transmembrane region" description="Helical" evidence="2">
    <location>
        <begin position="166"/>
        <end position="186"/>
    </location>
</feature>
<dbReference type="AlphaFoldDB" id="A0A7J7NI32"/>
<evidence type="ECO:0000313" key="4">
    <source>
        <dbReference type="Proteomes" id="UP000541444"/>
    </source>
</evidence>
<dbReference type="InterPro" id="IPR044824">
    <property type="entry name" value="MAIN-like"/>
</dbReference>
<gene>
    <name evidence="3" type="ORF">GIB67_020140</name>
</gene>
<protein>
    <recommendedName>
        <fullName evidence="5">Aminotransferase-like plant mobile domain-containing protein</fullName>
    </recommendedName>
</protein>
<evidence type="ECO:0000313" key="3">
    <source>
        <dbReference type="EMBL" id="KAF6166911.1"/>
    </source>
</evidence>
<keyword evidence="4" id="KW-1185">Reference proteome</keyword>
<name>A0A7J7NI32_9MAGN</name>
<dbReference type="EMBL" id="JACGCM010000769">
    <property type="protein sequence ID" value="KAF6166911.1"/>
    <property type="molecule type" value="Genomic_DNA"/>
</dbReference>
<dbReference type="GO" id="GO:0010073">
    <property type="term" value="P:meristem maintenance"/>
    <property type="evidence" value="ECO:0007669"/>
    <property type="project" value="InterPro"/>
</dbReference>
<keyword evidence="2" id="KW-0472">Membrane</keyword>
<dbReference type="PANTHER" id="PTHR46033:SF8">
    <property type="entry name" value="PROTEIN MAINTENANCE OF MERISTEMS-LIKE"/>
    <property type="match status" value="1"/>
</dbReference>
<dbReference type="Proteomes" id="UP000541444">
    <property type="component" value="Unassembled WGS sequence"/>
</dbReference>
<evidence type="ECO:0008006" key="5">
    <source>
        <dbReference type="Google" id="ProtNLM"/>
    </source>
</evidence>
<dbReference type="PANTHER" id="PTHR46033">
    <property type="entry name" value="PROTEIN MAIN-LIKE 2"/>
    <property type="match status" value="1"/>
</dbReference>
<evidence type="ECO:0000256" key="1">
    <source>
        <dbReference type="SAM" id="MobiDB-lite"/>
    </source>
</evidence>
<evidence type="ECO:0000256" key="2">
    <source>
        <dbReference type="SAM" id="Phobius"/>
    </source>
</evidence>
<proteinExistence type="predicted"/>
<keyword evidence="2" id="KW-0812">Transmembrane</keyword>
<reference evidence="3 4" key="1">
    <citation type="journal article" date="2020" name="IScience">
        <title>Genome Sequencing of the Endangered Kingdonia uniflora (Circaeasteraceae, Ranunculales) Reveals Potential Mechanisms of Evolutionary Specialization.</title>
        <authorList>
            <person name="Sun Y."/>
            <person name="Deng T."/>
            <person name="Zhang A."/>
            <person name="Moore M.J."/>
            <person name="Landis J.B."/>
            <person name="Lin N."/>
            <person name="Zhang H."/>
            <person name="Zhang X."/>
            <person name="Huang J."/>
            <person name="Zhang X."/>
            <person name="Sun H."/>
            <person name="Wang H."/>
        </authorList>
    </citation>
    <scope>NUCLEOTIDE SEQUENCE [LARGE SCALE GENOMIC DNA]</scope>
    <source>
        <strain evidence="3">TB1705</strain>
        <tissue evidence="3">Leaf</tissue>
    </source>
</reference>
<comment type="caution">
    <text evidence="3">The sequence shown here is derived from an EMBL/GenBank/DDBJ whole genome shotgun (WGS) entry which is preliminary data.</text>
</comment>
<feature type="region of interest" description="Disordered" evidence="1">
    <location>
        <begin position="338"/>
        <end position="372"/>
    </location>
</feature>
<feature type="transmembrane region" description="Helical" evidence="2">
    <location>
        <begin position="138"/>
        <end position="160"/>
    </location>
</feature>